<proteinExistence type="predicted"/>
<accession>A0A9X8QJD3</accession>
<evidence type="ECO:0000313" key="2">
    <source>
        <dbReference type="Proteomes" id="UP000183210"/>
    </source>
</evidence>
<evidence type="ECO:0000313" key="1">
    <source>
        <dbReference type="EMBL" id="SEQ48332.1"/>
    </source>
</evidence>
<organism evidence="1 2">
    <name type="scientific">Pseudomonas lutea</name>
    <dbReference type="NCBI Taxonomy" id="243924"/>
    <lineage>
        <taxon>Bacteria</taxon>
        <taxon>Pseudomonadati</taxon>
        <taxon>Pseudomonadota</taxon>
        <taxon>Gammaproteobacteria</taxon>
        <taxon>Pseudomonadales</taxon>
        <taxon>Pseudomonadaceae</taxon>
        <taxon>Pseudomonas</taxon>
    </lineage>
</organism>
<comment type="caution">
    <text evidence="1">The sequence shown here is derived from an EMBL/GenBank/DDBJ whole genome shotgun (WGS) entry which is preliminary data.</text>
</comment>
<dbReference type="EMBL" id="FOEV01000006">
    <property type="protein sequence ID" value="SEQ48332.1"/>
    <property type="molecule type" value="Genomic_DNA"/>
</dbReference>
<gene>
    <name evidence="1" type="ORF">SAMN05216409_1066</name>
</gene>
<dbReference type="AlphaFoldDB" id="A0A9X8QJD3"/>
<name>A0A9X8QJD3_9PSED</name>
<reference evidence="1 2" key="1">
    <citation type="submission" date="2016-10" db="EMBL/GenBank/DDBJ databases">
        <authorList>
            <person name="Varghese N."/>
            <person name="Submissions S."/>
        </authorList>
    </citation>
    <scope>NUCLEOTIDE SEQUENCE [LARGE SCALE GENOMIC DNA]</scope>
    <source>
        <strain evidence="1 2">LMG 21974</strain>
    </source>
</reference>
<dbReference type="Proteomes" id="UP000183210">
    <property type="component" value="Unassembled WGS sequence"/>
</dbReference>
<evidence type="ECO:0008006" key="3">
    <source>
        <dbReference type="Google" id="ProtNLM"/>
    </source>
</evidence>
<protein>
    <recommendedName>
        <fullName evidence="3">Flagellar assembly protein FliT</fullName>
    </recommendedName>
</protein>
<dbReference type="RefSeq" id="WP_074825197.1">
    <property type="nucleotide sequence ID" value="NZ_FOEV01000006.1"/>
</dbReference>
<dbReference type="GeneID" id="300267741"/>
<sequence length="98" mass="11289">MSLAIKRIDETREALAAALDNQDWDAIGPLDFACRLYIDEAMQEQPRNDYALRLSLEQLLAFYGKLIYASRMQRNEVAKEASRMKRSKKAANVYKLFG</sequence>